<evidence type="ECO:0000313" key="3">
    <source>
        <dbReference type="Proteomes" id="UP000092024"/>
    </source>
</evidence>
<comment type="caution">
    <text evidence="2">The sequence shown here is derived from an EMBL/GenBank/DDBJ whole genome shotgun (WGS) entry which is preliminary data.</text>
</comment>
<reference evidence="2 3" key="1">
    <citation type="submission" date="2016-05" db="EMBL/GenBank/DDBJ databases">
        <title>Paenibacillus oryzae. sp. nov., isolated from the rice root.</title>
        <authorList>
            <person name="Zhang J."/>
            <person name="Zhang X."/>
        </authorList>
    </citation>
    <scope>NUCLEOTIDE SEQUENCE [LARGE SCALE GENOMIC DNA]</scope>
    <source>
        <strain evidence="2 3">1DrF-4</strain>
    </source>
</reference>
<dbReference type="RefSeq" id="WP_068681656.1">
    <property type="nucleotide sequence ID" value="NZ_LYPA01000046.1"/>
</dbReference>
<dbReference type="EMBL" id="LYPA01000046">
    <property type="protein sequence ID" value="OBR66462.1"/>
    <property type="molecule type" value="Genomic_DNA"/>
</dbReference>
<dbReference type="Proteomes" id="UP000092024">
    <property type="component" value="Unassembled WGS sequence"/>
</dbReference>
<accession>A0A1A5YLF8</accession>
<feature type="compositionally biased region" description="Basic and acidic residues" evidence="1">
    <location>
        <begin position="31"/>
        <end position="42"/>
    </location>
</feature>
<feature type="region of interest" description="Disordered" evidence="1">
    <location>
        <begin position="1"/>
        <end position="75"/>
    </location>
</feature>
<evidence type="ECO:0000313" key="2">
    <source>
        <dbReference type="EMBL" id="OBR66462.1"/>
    </source>
</evidence>
<gene>
    <name evidence="2" type="ORF">A7K91_03165</name>
</gene>
<proteinExistence type="predicted"/>
<evidence type="ECO:0000256" key="1">
    <source>
        <dbReference type="SAM" id="MobiDB-lite"/>
    </source>
</evidence>
<dbReference type="STRING" id="1844972.A7K91_03165"/>
<organism evidence="2 3">
    <name type="scientific">Paenibacillus oryzae</name>
    <dbReference type="NCBI Taxonomy" id="1844972"/>
    <lineage>
        <taxon>Bacteria</taxon>
        <taxon>Bacillati</taxon>
        <taxon>Bacillota</taxon>
        <taxon>Bacilli</taxon>
        <taxon>Bacillales</taxon>
        <taxon>Paenibacillaceae</taxon>
        <taxon>Paenibacillus</taxon>
    </lineage>
</organism>
<sequence length="95" mass="10137">MEDARLKDMRGRTERLKAGKPPGGGTVADSHPAEDGHGDAAGKLDGAGRQLEGAGLSDGASALESLPEQLGPPRANEEWRRFYEAISRAVQKQRE</sequence>
<protein>
    <submittedName>
        <fullName evidence="2">Uncharacterized protein</fullName>
    </submittedName>
</protein>
<name>A0A1A5YLF8_9BACL</name>
<feature type="compositionally biased region" description="Basic and acidic residues" evidence="1">
    <location>
        <begin position="1"/>
        <end position="17"/>
    </location>
</feature>
<dbReference type="AlphaFoldDB" id="A0A1A5YLF8"/>
<keyword evidence="3" id="KW-1185">Reference proteome</keyword>